<comment type="cofactor">
    <cofactor evidence="8">
        <name>Mg(2+)</name>
        <dbReference type="ChEBI" id="CHEBI:18420"/>
    </cofactor>
    <text evidence="8">Binds 1 Mg(2+) ion.</text>
</comment>
<sequence>MIGDGMGLAQIFSGITANKGHLNIEKTTHIGFSKTHSSSHYITDSAAAGTAISTGKKTYNKAIGVDDDKNKIKTILEIANENGLGTGLVSTSTIVHATPASFISHQPNREMYEEIAKDFLDTDINVVIGGGRDSFNKRKDDINLLEKFRKKGYEVVETQKDMESVNSGRLLALLSPGHMDRYSKRGDVLVNSSLKAIELLNKEEKGFFLMIEGAQIDWGGHSNDISLVVEEMLDFDRAIGEVLKFAEKDKNTLVIITADHETGGLSIHDGDHDGRLESTFASKEHTSIMVPVFAYGPKSEVFKGFYQNTEIFKKMIEAYGDLK</sequence>
<evidence type="ECO:0000256" key="7">
    <source>
        <dbReference type="PIRSR" id="PIRSR601952-1"/>
    </source>
</evidence>
<dbReference type="PROSITE" id="PS00123">
    <property type="entry name" value="ALKALINE_PHOSPHATASE"/>
    <property type="match status" value="1"/>
</dbReference>
<evidence type="ECO:0000256" key="6">
    <source>
        <dbReference type="ARBA" id="ARBA00022842"/>
    </source>
</evidence>
<dbReference type="AlphaFoldDB" id="A0A1J1DW23"/>
<feature type="binding site" evidence="8">
    <location>
        <position position="96"/>
    </location>
    <ligand>
        <name>Mg(2+)</name>
        <dbReference type="ChEBI" id="CHEBI:18420"/>
    </ligand>
</feature>
<dbReference type="SMART" id="SM00098">
    <property type="entry name" value="alkPPc"/>
    <property type="match status" value="1"/>
</dbReference>
<keyword evidence="6 8" id="KW-0460">Magnesium</keyword>
<dbReference type="InterPro" id="IPR017850">
    <property type="entry name" value="Alkaline_phosphatase_core_sf"/>
</dbReference>
<evidence type="ECO:0000256" key="1">
    <source>
        <dbReference type="ARBA" id="ARBA00005984"/>
    </source>
</evidence>
<evidence type="ECO:0000313" key="11">
    <source>
        <dbReference type="Proteomes" id="UP000243197"/>
    </source>
</evidence>
<dbReference type="PANTHER" id="PTHR11596:SF5">
    <property type="entry name" value="ALKALINE PHOSPHATASE"/>
    <property type="match status" value="1"/>
</dbReference>
<dbReference type="Pfam" id="PF00245">
    <property type="entry name" value="Alk_phosphatase"/>
    <property type="match status" value="2"/>
</dbReference>
<gene>
    <name evidence="10" type="ORF">JBKA6_0050</name>
</gene>
<accession>A0A1J1DW23</accession>
<feature type="binding site" evidence="8">
    <location>
        <position position="260"/>
    </location>
    <ligand>
        <name>Zn(2+)</name>
        <dbReference type="ChEBI" id="CHEBI:29105"/>
        <label>2</label>
    </ligand>
</feature>
<evidence type="ECO:0000256" key="9">
    <source>
        <dbReference type="RuleBase" id="RU003946"/>
    </source>
</evidence>
<keyword evidence="3 8" id="KW-0479">Metal-binding</keyword>
<keyword evidence="4" id="KW-0378">Hydrolase</keyword>
<dbReference type="EMBL" id="AP014564">
    <property type="protein sequence ID" value="BAV94063.1"/>
    <property type="molecule type" value="Genomic_DNA"/>
</dbReference>
<dbReference type="InterPro" id="IPR018299">
    <property type="entry name" value="Alkaline_phosphatase_AS"/>
</dbReference>
<feature type="binding site" evidence="8">
    <location>
        <position position="4"/>
    </location>
    <ligand>
        <name>Zn(2+)</name>
        <dbReference type="ChEBI" id="CHEBI:29105"/>
        <label>2</label>
    </ligand>
</feature>
<feature type="active site" description="Phosphoserine intermediate" evidence="7">
    <location>
        <position position="45"/>
    </location>
</feature>
<protein>
    <submittedName>
        <fullName evidence="10">Alkaline phosphatase</fullName>
    </submittedName>
</protein>
<comment type="cofactor">
    <cofactor evidence="8">
        <name>Zn(2+)</name>
        <dbReference type="ChEBI" id="CHEBI:29105"/>
    </cofactor>
    <text evidence="8">Binds 2 Zn(2+) ions.</text>
</comment>
<dbReference type="InterPro" id="IPR001952">
    <property type="entry name" value="Alkaline_phosphatase"/>
</dbReference>
<dbReference type="Proteomes" id="UP000243197">
    <property type="component" value="Chromosome"/>
</dbReference>
<evidence type="ECO:0000256" key="3">
    <source>
        <dbReference type="ARBA" id="ARBA00022723"/>
    </source>
</evidence>
<evidence type="ECO:0000313" key="10">
    <source>
        <dbReference type="EMBL" id="BAV94063.1"/>
    </source>
</evidence>
<dbReference type="Gene3D" id="3.40.720.10">
    <property type="entry name" value="Alkaline Phosphatase, subunit A"/>
    <property type="match status" value="1"/>
</dbReference>
<evidence type="ECO:0000256" key="4">
    <source>
        <dbReference type="ARBA" id="ARBA00022801"/>
    </source>
</evidence>
<evidence type="ECO:0000256" key="2">
    <source>
        <dbReference type="ARBA" id="ARBA00022553"/>
    </source>
</evidence>
<evidence type="ECO:0000256" key="5">
    <source>
        <dbReference type="ARBA" id="ARBA00022833"/>
    </source>
</evidence>
<organism evidence="10 11">
    <name type="scientific">Ichthyobacterium seriolicida</name>
    <dbReference type="NCBI Taxonomy" id="242600"/>
    <lineage>
        <taxon>Bacteria</taxon>
        <taxon>Pseudomonadati</taxon>
        <taxon>Bacteroidota</taxon>
        <taxon>Flavobacteriia</taxon>
        <taxon>Flavobacteriales</taxon>
        <taxon>Ichthyobacteriaceae</taxon>
        <taxon>Ichthyobacterium</taxon>
    </lineage>
</organism>
<feature type="binding site" evidence="8">
    <location>
        <position position="259"/>
    </location>
    <ligand>
        <name>Zn(2+)</name>
        <dbReference type="ChEBI" id="CHEBI:29105"/>
        <label>2</label>
    </ligand>
</feature>
<feature type="binding site" evidence="8">
    <location>
        <position position="221"/>
    </location>
    <ligand>
        <name>Zn(2+)</name>
        <dbReference type="ChEBI" id="CHEBI:29105"/>
        <label>2</label>
    </ligand>
</feature>
<dbReference type="PANTHER" id="PTHR11596">
    <property type="entry name" value="ALKALINE PHOSPHATASE"/>
    <property type="match status" value="1"/>
</dbReference>
<dbReference type="OrthoDB" id="9794455at2"/>
<dbReference type="GO" id="GO:0046872">
    <property type="term" value="F:metal ion binding"/>
    <property type="evidence" value="ECO:0007669"/>
    <property type="project" value="UniProtKB-KW"/>
</dbReference>
<proteinExistence type="inferred from homology"/>
<dbReference type="PRINTS" id="PR00113">
    <property type="entry name" value="ALKPHPHTASE"/>
</dbReference>
<comment type="similarity">
    <text evidence="1 9">Belongs to the alkaline phosphatase family.</text>
</comment>
<keyword evidence="2" id="KW-0597">Phosphoprotein</keyword>
<reference evidence="10 11" key="1">
    <citation type="submission" date="2014-03" db="EMBL/GenBank/DDBJ databases">
        <title>complete genome sequence of Flavobacteriaceae bacterium JBKA-6.</title>
        <authorList>
            <person name="Takano T."/>
            <person name="Nakamura Y."/>
            <person name="Takuma S."/>
            <person name="Yasuike M."/>
            <person name="Matsuyama T."/>
            <person name="Sakai T."/>
            <person name="Fujiwara A."/>
            <person name="Kimoto K."/>
            <person name="Fukuda Y."/>
            <person name="Kondo H."/>
            <person name="Hirono I."/>
            <person name="Nakayasu C."/>
        </authorList>
    </citation>
    <scope>NUCLEOTIDE SEQUENCE [LARGE SCALE GENOMIC DNA]</scope>
    <source>
        <strain evidence="10 11">JBKA-6</strain>
    </source>
</reference>
<keyword evidence="5 8" id="KW-0862">Zinc</keyword>
<dbReference type="CDD" id="cd16012">
    <property type="entry name" value="ALP"/>
    <property type="match status" value="1"/>
</dbReference>
<name>A0A1J1DW23_9FLAO</name>
<evidence type="ECO:0000256" key="8">
    <source>
        <dbReference type="PIRSR" id="PIRSR601952-2"/>
    </source>
</evidence>
<feature type="binding site" evidence="8">
    <location>
        <position position="98"/>
    </location>
    <ligand>
        <name>Mg(2+)</name>
        <dbReference type="ChEBI" id="CHEBI:18420"/>
    </ligand>
</feature>
<feature type="binding site" evidence="8">
    <location>
        <position position="212"/>
    </location>
    <ligand>
        <name>Mg(2+)</name>
        <dbReference type="ChEBI" id="CHEBI:18420"/>
    </ligand>
</feature>
<keyword evidence="11" id="KW-1185">Reference proteome</keyword>
<dbReference type="SUPFAM" id="SSF53649">
    <property type="entry name" value="Alkaline phosphatase-like"/>
    <property type="match status" value="1"/>
</dbReference>
<dbReference type="KEGG" id="ise:JBKA6_0050"/>
<feature type="binding site" evidence="8">
    <location>
        <position position="4"/>
    </location>
    <ligand>
        <name>Mg(2+)</name>
        <dbReference type="ChEBI" id="CHEBI:18420"/>
    </ligand>
</feature>
<dbReference type="GO" id="GO:0004035">
    <property type="term" value="F:alkaline phosphatase activity"/>
    <property type="evidence" value="ECO:0007669"/>
    <property type="project" value="TreeGrafter"/>
</dbReference>
<feature type="binding site" evidence="8">
    <location>
        <position position="217"/>
    </location>
    <ligand>
        <name>Zn(2+)</name>
        <dbReference type="ChEBI" id="CHEBI:29105"/>
        <label>2</label>
    </ligand>
</feature>